<protein>
    <submittedName>
        <fullName evidence="1">Uncharacterized protein</fullName>
    </submittedName>
</protein>
<accession>A0A1W6DYF8</accession>
<reference evidence="1 2" key="1">
    <citation type="submission" date="2017-04" db="EMBL/GenBank/DDBJ databases">
        <title>Complete genome sequence and characterization of temperature-dependent bacteriophage phiA8-29 infecting Aeromonas.</title>
        <authorList>
            <person name="He Y."/>
            <person name="Yang H."/>
        </authorList>
    </citation>
    <scope>NUCLEOTIDE SEQUENCE [LARGE SCALE GENOMIC DNA]</scope>
</reference>
<gene>
    <name evidence="1" type="ORF">phiA829_121</name>
</gene>
<name>A0A1W6DYF8_9CAUD</name>
<dbReference type="Proteomes" id="UP000221506">
    <property type="component" value="Segment"/>
</dbReference>
<keyword evidence="2" id="KW-1185">Reference proteome</keyword>
<organism evidence="1 2">
    <name type="scientific">Aeromonas phage phiA8-29</name>
    <dbReference type="NCBI Taxonomy" id="1978922"/>
    <lineage>
        <taxon>Viruses</taxon>
        <taxon>Duplodnaviria</taxon>
        <taxon>Heunggongvirae</taxon>
        <taxon>Uroviricota</taxon>
        <taxon>Caudoviricetes</taxon>
        <taxon>Pantevenvirales</taxon>
        <taxon>Ackermannviridae</taxon>
        <taxon>Tedavirus</taxon>
        <taxon>Tedavirus A829</taxon>
    </lineage>
</organism>
<dbReference type="EMBL" id="KY914485">
    <property type="protein sequence ID" value="ARK07941.1"/>
    <property type="molecule type" value="Genomic_DNA"/>
</dbReference>
<sequence>MKQIGLRVISWWFDLFTPWRRNTLHFFINERGDLELISDDDSYNFEVPELEEVADRVITSFPSSHFSNWLRANVGGLKMSRTYSVEYEVSPSGKLRFDLDSFHASSWAMKVV</sequence>
<evidence type="ECO:0000313" key="1">
    <source>
        <dbReference type="EMBL" id="ARK07941.1"/>
    </source>
</evidence>
<proteinExistence type="predicted"/>
<evidence type="ECO:0000313" key="2">
    <source>
        <dbReference type="Proteomes" id="UP000221506"/>
    </source>
</evidence>